<keyword evidence="1" id="KW-0472">Membrane</keyword>
<reference evidence="2 3" key="1">
    <citation type="submission" date="2016-11" db="EMBL/GenBank/DDBJ databases">
        <title>Whole genomes of Flavobacteriaceae.</title>
        <authorList>
            <person name="Stine C."/>
            <person name="Li C."/>
            <person name="Tadesse D."/>
        </authorList>
    </citation>
    <scope>NUCLEOTIDE SEQUENCE [LARGE SCALE GENOMIC DNA]</scope>
    <source>
        <strain evidence="2 3">DSM 21068</strain>
    </source>
</reference>
<comment type="caution">
    <text evidence="2">The sequence shown here is derived from an EMBL/GenBank/DDBJ whole genome shotgun (WGS) entry which is preliminary data.</text>
</comment>
<gene>
    <name evidence="2" type="ORF">B0A70_12960</name>
</gene>
<proteinExistence type="predicted"/>
<dbReference type="OrthoDB" id="637901at2"/>
<dbReference type="EMBL" id="MUGO01000019">
    <property type="protein sequence ID" value="PQA91371.1"/>
    <property type="molecule type" value="Genomic_DNA"/>
</dbReference>
<evidence type="ECO:0000256" key="1">
    <source>
        <dbReference type="SAM" id="Phobius"/>
    </source>
</evidence>
<keyword evidence="3" id="KW-1185">Reference proteome</keyword>
<feature type="transmembrane region" description="Helical" evidence="1">
    <location>
        <begin position="6"/>
        <end position="24"/>
    </location>
</feature>
<evidence type="ECO:0000313" key="3">
    <source>
        <dbReference type="Proteomes" id="UP000238314"/>
    </source>
</evidence>
<keyword evidence="1" id="KW-1133">Transmembrane helix</keyword>
<name>A0A2S7KD43_9FLAO</name>
<keyword evidence="1" id="KW-0812">Transmembrane</keyword>
<protein>
    <submittedName>
        <fullName evidence="2">Uncharacterized protein</fullName>
    </submittedName>
</protein>
<accession>A0A2S7KD43</accession>
<dbReference type="AlphaFoldDB" id="A0A2S7KD43"/>
<evidence type="ECO:0000313" key="2">
    <source>
        <dbReference type="EMBL" id="PQA91371.1"/>
    </source>
</evidence>
<dbReference type="Proteomes" id="UP000238314">
    <property type="component" value="Unassembled WGS sequence"/>
</dbReference>
<dbReference type="RefSeq" id="WP_076448624.1">
    <property type="nucleotide sequence ID" value="NZ_FTOJ01000001.1"/>
</dbReference>
<organism evidence="2 3">
    <name type="scientific">Chryseobacterium piscicola</name>
    <dbReference type="NCBI Taxonomy" id="551459"/>
    <lineage>
        <taxon>Bacteria</taxon>
        <taxon>Pseudomonadati</taxon>
        <taxon>Bacteroidota</taxon>
        <taxon>Flavobacteriia</taxon>
        <taxon>Flavobacteriales</taxon>
        <taxon>Weeksellaceae</taxon>
        <taxon>Chryseobacterium group</taxon>
        <taxon>Chryseobacterium</taxon>
    </lineage>
</organism>
<sequence>MKKKWFLFSMAIIALLAIYFGLYYKNKELKYIPDSADAVVLIDVKNFTRKYLFETLTHPSAWFKDNKKKDKISWRDAGIKIPDFVQLFHLKNESFYNWNTVLEIKNKEEFLLFLKKNGFQNKRHNIYSNGNFSLKISGEICIIGTSEKNLSHIENSLQSTKNFINTDDFMTEGIGSLGIINNKKIEKYPITLEDNFIEISNFGDSKHATSFLSKNINSTEFATAQLDQKNIQIITKILKTDFLSHKKINAIEANVDLKQVTDTIVSYDYDDNFNEIEKISYQKIVQPQYFIQINTKNKEDLWTYFEQKKYINNQNQFNAIPFSPNKISKNETGILIHSDIHPKIKNNFKENFILIKNNPLILSSFKSVTASGQKKITDAAYLFYLNQDKNFFIRLAFKHQELPLILR</sequence>